<evidence type="ECO:0000313" key="2">
    <source>
        <dbReference type="Proteomes" id="UP001157502"/>
    </source>
</evidence>
<keyword evidence="2" id="KW-1185">Reference proteome</keyword>
<name>A0ACC2FMI7_DALPE</name>
<proteinExistence type="predicted"/>
<dbReference type="EMBL" id="CM055752">
    <property type="protein sequence ID" value="KAJ7992663.1"/>
    <property type="molecule type" value="Genomic_DNA"/>
</dbReference>
<gene>
    <name evidence="1" type="ORF">DPEC_G00281010</name>
</gene>
<evidence type="ECO:0000313" key="1">
    <source>
        <dbReference type="EMBL" id="KAJ7992663.1"/>
    </source>
</evidence>
<organism evidence="1 2">
    <name type="scientific">Dallia pectoralis</name>
    <name type="common">Alaska blackfish</name>
    <dbReference type="NCBI Taxonomy" id="75939"/>
    <lineage>
        <taxon>Eukaryota</taxon>
        <taxon>Metazoa</taxon>
        <taxon>Chordata</taxon>
        <taxon>Craniata</taxon>
        <taxon>Vertebrata</taxon>
        <taxon>Euteleostomi</taxon>
        <taxon>Actinopterygii</taxon>
        <taxon>Neopterygii</taxon>
        <taxon>Teleostei</taxon>
        <taxon>Protacanthopterygii</taxon>
        <taxon>Esociformes</taxon>
        <taxon>Umbridae</taxon>
        <taxon>Dallia</taxon>
    </lineage>
</organism>
<sequence length="196" mass="22429">MGTQQIAIFDDRQVGAMKSLTSSFIFFHHLFSEEVNSLLPIFPPVVFTQTPGQPSDPSEDIENVSCFANLHLARISDGTSKQQDKRKILKKVKSCLSIEHEDYKDNSEQDAHEFVLHLICRLKEEGLALKGSPEPYIYPVEQLEFMLNTTRTCTRVLMLHVKRFCAIDRELIKIEELMSIPQELSLCEETVQLGCR</sequence>
<protein>
    <submittedName>
        <fullName evidence="1">Uncharacterized protein</fullName>
    </submittedName>
</protein>
<accession>A0ACC2FMI7</accession>
<dbReference type="Proteomes" id="UP001157502">
    <property type="component" value="Chromosome 25"/>
</dbReference>
<reference evidence="1" key="1">
    <citation type="submission" date="2021-05" db="EMBL/GenBank/DDBJ databases">
        <authorList>
            <person name="Pan Q."/>
            <person name="Jouanno E."/>
            <person name="Zahm M."/>
            <person name="Klopp C."/>
            <person name="Cabau C."/>
            <person name="Louis A."/>
            <person name="Berthelot C."/>
            <person name="Parey E."/>
            <person name="Roest Crollius H."/>
            <person name="Montfort J."/>
            <person name="Robinson-Rechavi M."/>
            <person name="Bouchez O."/>
            <person name="Lampietro C."/>
            <person name="Lopez Roques C."/>
            <person name="Donnadieu C."/>
            <person name="Postlethwait J."/>
            <person name="Bobe J."/>
            <person name="Dillon D."/>
            <person name="Chandos A."/>
            <person name="von Hippel F."/>
            <person name="Guiguen Y."/>
        </authorList>
    </citation>
    <scope>NUCLEOTIDE SEQUENCE</scope>
    <source>
        <strain evidence="1">YG-Jan2019</strain>
    </source>
</reference>
<comment type="caution">
    <text evidence="1">The sequence shown here is derived from an EMBL/GenBank/DDBJ whole genome shotgun (WGS) entry which is preliminary data.</text>
</comment>